<dbReference type="Proteomes" id="UP001143747">
    <property type="component" value="Unassembled WGS sequence"/>
</dbReference>
<feature type="region of interest" description="Disordered" evidence="1">
    <location>
        <begin position="75"/>
        <end position="110"/>
    </location>
</feature>
<sequence length="110" mass="12236">MNTKYAHFAPLLSNKRGKKVWKNASTQKHGEMCSQSRGTAHPPKISINMGCTIIRNKPSFLQKNGIIPVFFQDKERTENTSILPPNSPKNRVKKGGSKSAGREGTWVTGR</sequence>
<evidence type="ECO:0000313" key="2">
    <source>
        <dbReference type="EMBL" id="MDE4908789.1"/>
    </source>
</evidence>
<feature type="compositionally biased region" description="Polar residues" evidence="1">
    <location>
        <begin position="23"/>
        <end position="38"/>
    </location>
</feature>
<name>A0A9Q4KUA6_9EURY</name>
<evidence type="ECO:0000256" key="1">
    <source>
        <dbReference type="SAM" id="MobiDB-lite"/>
    </source>
</evidence>
<evidence type="ECO:0000313" key="3">
    <source>
        <dbReference type="Proteomes" id="UP001143747"/>
    </source>
</evidence>
<keyword evidence="3" id="KW-1185">Reference proteome</keyword>
<gene>
    <name evidence="2" type="ORF">L0665_09235</name>
</gene>
<proteinExistence type="predicted"/>
<organism evidence="2 3">
    <name type="scientific">Methanogenium marinum</name>
    <dbReference type="NCBI Taxonomy" id="348610"/>
    <lineage>
        <taxon>Archaea</taxon>
        <taxon>Methanobacteriati</taxon>
        <taxon>Methanobacteriota</taxon>
        <taxon>Stenosarchaea group</taxon>
        <taxon>Methanomicrobia</taxon>
        <taxon>Methanomicrobiales</taxon>
        <taxon>Methanomicrobiaceae</taxon>
        <taxon>Methanogenium</taxon>
    </lineage>
</organism>
<comment type="caution">
    <text evidence="2">The sequence shown here is derived from an EMBL/GenBank/DDBJ whole genome shotgun (WGS) entry which is preliminary data.</text>
</comment>
<dbReference type="EMBL" id="JAKELO010000002">
    <property type="protein sequence ID" value="MDE4908789.1"/>
    <property type="molecule type" value="Genomic_DNA"/>
</dbReference>
<dbReference type="RefSeq" id="WP_274925401.1">
    <property type="nucleotide sequence ID" value="NZ_JAKELO010000002.1"/>
</dbReference>
<protein>
    <submittedName>
        <fullName evidence="2">Uncharacterized protein</fullName>
    </submittedName>
</protein>
<dbReference type="AlphaFoldDB" id="A0A9Q4KUA6"/>
<reference evidence="2" key="1">
    <citation type="submission" date="2022-01" db="EMBL/GenBank/DDBJ databases">
        <title>Draft genome of Methanogenium marinum DSM 15558.</title>
        <authorList>
            <person name="Chen S.-C."/>
            <person name="You Y.-T."/>
        </authorList>
    </citation>
    <scope>NUCLEOTIDE SEQUENCE</scope>
    <source>
        <strain evidence="2">DSM 15558</strain>
    </source>
</reference>
<accession>A0A9Q4KUA6</accession>
<feature type="region of interest" description="Disordered" evidence="1">
    <location>
        <begin position="18"/>
        <end position="42"/>
    </location>
</feature>